<accession>A0A3S2YPV5</accession>
<reference evidence="1 2" key="1">
    <citation type="submission" date="2019-01" db="EMBL/GenBank/DDBJ databases">
        <authorList>
            <person name="Chen W.-M."/>
        </authorList>
    </citation>
    <scope>NUCLEOTIDE SEQUENCE [LARGE SCALE GENOMIC DNA]</scope>
    <source>
        <strain evidence="1 2">TER-1</strain>
    </source>
</reference>
<dbReference type="EMBL" id="SACP01000015">
    <property type="protein sequence ID" value="RVU16592.1"/>
    <property type="molecule type" value="Genomic_DNA"/>
</dbReference>
<dbReference type="AlphaFoldDB" id="A0A3S2YPV5"/>
<sequence>MIPVDPSPLRAQVPSAAGGWVALDAAGGLSPLRGRLPPAAGRFPAAAPVATRRRRVPAGAFVTVTRLGPRRPPDTRAGSAAIVPLAPRRLERKHKLMLALAAMVLVLGASNARRTWRPPAVLVEEPARSGHALATAPGVAAPQNPLL</sequence>
<organism evidence="1 2">
    <name type="scientific">Methylobacterium oryzihabitans</name>
    <dbReference type="NCBI Taxonomy" id="2499852"/>
    <lineage>
        <taxon>Bacteria</taxon>
        <taxon>Pseudomonadati</taxon>
        <taxon>Pseudomonadota</taxon>
        <taxon>Alphaproteobacteria</taxon>
        <taxon>Hyphomicrobiales</taxon>
        <taxon>Methylobacteriaceae</taxon>
        <taxon>Methylobacterium</taxon>
    </lineage>
</organism>
<name>A0A3S2YPV5_9HYPH</name>
<proteinExistence type="predicted"/>
<evidence type="ECO:0000313" key="2">
    <source>
        <dbReference type="Proteomes" id="UP000286997"/>
    </source>
</evidence>
<evidence type="ECO:0000313" key="1">
    <source>
        <dbReference type="EMBL" id="RVU16592.1"/>
    </source>
</evidence>
<dbReference type="Proteomes" id="UP000286997">
    <property type="component" value="Unassembled WGS sequence"/>
</dbReference>
<dbReference type="RefSeq" id="WP_127730895.1">
    <property type="nucleotide sequence ID" value="NZ_SACP01000015.1"/>
</dbReference>
<dbReference type="OrthoDB" id="7996782at2"/>
<protein>
    <submittedName>
        <fullName evidence="1">Uncharacterized protein</fullName>
    </submittedName>
</protein>
<comment type="caution">
    <text evidence="1">The sequence shown here is derived from an EMBL/GenBank/DDBJ whole genome shotgun (WGS) entry which is preliminary data.</text>
</comment>
<keyword evidence="2" id="KW-1185">Reference proteome</keyword>
<gene>
    <name evidence="1" type="ORF">EOE48_16055</name>
</gene>